<reference evidence="2" key="1">
    <citation type="submission" date="2017-04" db="EMBL/GenBank/DDBJ databases">
        <title>Genome evolution of the luminous symbionts of deep sea anglerfish.</title>
        <authorList>
            <person name="Hendry T.A."/>
        </authorList>
    </citation>
    <scope>NUCLEOTIDE SEQUENCE [LARGE SCALE GENOMIC DNA]</scope>
</reference>
<evidence type="ECO:0000313" key="2">
    <source>
        <dbReference type="Proteomes" id="UP000219020"/>
    </source>
</evidence>
<dbReference type="Proteomes" id="UP000219020">
    <property type="component" value="Unassembled WGS sequence"/>
</dbReference>
<dbReference type="RefSeq" id="WP_190322145.1">
    <property type="nucleotide sequence ID" value="NZ_CAWOZE010000036.1"/>
</dbReference>
<keyword evidence="2" id="KW-1185">Reference proteome</keyword>
<protein>
    <submittedName>
        <fullName evidence="1">Uncharacterized protein</fullName>
    </submittedName>
</protein>
<evidence type="ECO:0000313" key="1">
    <source>
        <dbReference type="EMBL" id="PCS22782.1"/>
    </source>
</evidence>
<gene>
    <name evidence="1" type="ORF">BTN49_1568</name>
</gene>
<name>A0A2A5T3Q3_9GAMM</name>
<accession>A0A2A5T3Q3</accession>
<dbReference type="EMBL" id="NBYY01000014">
    <property type="protein sequence ID" value="PCS22782.1"/>
    <property type="molecule type" value="Genomic_DNA"/>
</dbReference>
<sequence>MMSYTKRISYVELFEKVAGRNPLKSVFFGRRMELVQLSHQKNGVFFDLFVSDSD</sequence>
<dbReference type="AlphaFoldDB" id="A0A2A5T3Q3"/>
<proteinExistence type="predicted"/>
<organism evidence="1 2">
    <name type="scientific">Candidatus Enterovibrio escicola</name>
    <dbReference type="NCBI Taxonomy" id="1927127"/>
    <lineage>
        <taxon>Bacteria</taxon>
        <taxon>Pseudomonadati</taxon>
        <taxon>Pseudomonadota</taxon>
        <taxon>Gammaproteobacteria</taxon>
        <taxon>Vibrionales</taxon>
        <taxon>Vibrionaceae</taxon>
        <taxon>Enterovibrio</taxon>
    </lineage>
</organism>
<comment type="caution">
    <text evidence="1">The sequence shown here is derived from an EMBL/GenBank/DDBJ whole genome shotgun (WGS) entry which is preliminary data.</text>
</comment>